<dbReference type="EMBL" id="LAZR01004316">
    <property type="protein sequence ID" value="KKN09700.1"/>
    <property type="molecule type" value="Genomic_DNA"/>
</dbReference>
<dbReference type="AlphaFoldDB" id="A0A0F9MQU1"/>
<sequence>MLILAGFRERYLWLDNGSNPHEIGGCATDVTLIADRLISLIEDAYPATGVPAEVVERLAATRTACEAAETAIKMMIEFVSDDLAVQEGKR</sequence>
<protein>
    <submittedName>
        <fullName evidence="1">Uncharacterized protein</fullName>
    </submittedName>
</protein>
<accession>A0A0F9MQU1</accession>
<comment type="caution">
    <text evidence="1">The sequence shown here is derived from an EMBL/GenBank/DDBJ whole genome shotgun (WGS) entry which is preliminary data.</text>
</comment>
<name>A0A0F9MQU1_9ZZZZ</name>
<organism evidence="1">
    <name type="scientific">marine sediment metagenome</name>
    <dbReference type="NCBI Taxonomy" id="412755"/>
    <lineage>
        <taxon>unclassified sequences</taxon>
        <taxon>metagenomes</taxon>
        <taxon>ecological metagenomes</taxon>
    </lineage>
</organism>
<evidence type="ECO:0000313" key="1">
    <source>
        <dbReference type="EMBL" id="KKN09700.1"/>
    </source>
</evidence>
<proteinExistence type="predicted"/>
<gene>
    <name evidence="1" type="ORF">LCGC14_1043980</name>
</gene>
<reference evidence="1" key="1">
    <citation type="journal article" date="2015" name="Nature">
        <title>Complex archaea that bridge the gap between prokaryotes and eukaryotes.</title>
        <authorList>
            <person name="Spang A."/>
            <person name="Saw J.H."/>
            <person name="Jorgensen S.L."/>
            <person name="Zaremba-Niedzwiedzka K."/>
            <person name="Martijn J."/>
            <person name="Lind A.E."/>
            <person name="van Eijk R."/>
            <person name="Schleper C."/>
            <person name="Guy L."/>
            <person name="Ettema T.J."/>
        </authorList>
    </citation>
    <scope>NUCLEOTIDE SEQUENCE</scope>
</reference>